<dbReference type="RefSeq" id="WP_058371656.1">
    <property type="nucleotide sequence ID" value="NZ_CP009553.3"/>
</dbReference>
<keyword evidence="1" id="KW-0732">Signal</keyword>
<organism evidence="2 3">
    <name type="scientific">Pandoraea pnomenusa</name>
    <dbReference type="NCBI Taxonomy" id="93220"/>
    <lineage>
        <taxon>Bacteria</taxon>
        <taxon>Pseudomonadati</taxon>
        <taxon>Pseudomonadota</taxon>
        <taxon>Betaproteobacteria</taxon>
        <taxon>Burkholderiales</taxon>
        <taxon>Burkholderiaceae</taxon>
        <taxon>Pandoraea</taxon>
    </lineage>
</organism>
<evidence type="ECO:0000313" key="2">
    <source>
        <dbReference type="EMBL" id="SUA74549.1"/>
    </source>
</evidence>
<gene>
    <name evidence="2" type="ORF">NCTC13160_00369</name>
</gene>
<proteinExistence type="predicted"/>
<evidence type="ECO:0000313" key="3">
    <source>
        <dbReference type="Proteomes" id="UP000254573"/>
    </source>
</evidence>
<name>A0A378YDU5_9BURK</name>
<accession>A0A378YDU5</accession>
<dbReference type="AlphaFoldDB" id="A0A378YDU5"/>
<dbReference type="EMBL" id="UGSG01000001">
    <property type="protein sequence ID" value="SUA74549.1"/>
    <property type="molecule type" value="Genomic_DNA"/>
</dbReference>
<protein>
    <recommendedName>
        <fullName evidence="4">PepSY domain-containing protein</fullName>
    </recommendedName>
</protein>
<dbReference type="Proteomes" id="UP000254573">
    <property type="component" value="Unassembled WGS sequence"/>
</dbReference>
<feature type="chain" id="PRO_5017021102" description="PepSY domain-containing protein" evidence="1">
    <location>
        <begin position="31"/>
        <end position="148"/>
    </location>
</feature>
<reference evidence="2 3" key="1">
    <citation type="submission" date="2018-06" db="EMBL/GenBank/DDBJ databases">
        <authorList>
            <consortium name="Pathogen Informatics"/>
            <person name="Doyle S."/>
        </authorList>
    </citation>
    <scope>NUCLEOTIDE SEQUENCE [LARGE SCALE GENOMIC DNA]</scope>
    <source>
        <strain evidence="2 3">NCTC13160</strain>
    </source>
</reference>
<sequence>MQREMKQRGFSVALRVALGALAVAAAPAMAQPAGGGWGCAQGYGPGMMRDGYAGRMMGPGMMDWSGGCGPCAGPDGAPQRENLNLSVDQVRSNMEQWLKRSGNSRLKLGKVAERDADTITADVVTAEKDVLVQRYEVNRHTGFIRSVK</sequence>
<dbReference type="OrthoDB" id="8945268at2"/>
<feature type="signal peptide" evidence="1">
    <location>
        <begin position="1"/>
        <end position="30"/>
    </location>
</feature>
<evidence type="ECO:0000256" key="1">
    <source>
        <dbReference type="SAM" id="SignalP"/>
    </source>
</evidence>
<dbReference type="KEGG" id="ppnm:LV28_01850"/>
<evidence type="ECO:0008006" key="4">
    <source>
        <dbReference type="Google" id="ProtNLM"/>
    </source>
</evidence>